<reference evidence="6 7" key="1">
    <citation type="submission" date="2015-09" db="EMBL/GenBank/DDBJ databases">
        <authorList>
            <consortium name="Pathogen Informatics"/>
        </authorList>
    </citation>
    <scope>NUCLEOTIDE SEQUENCE [LARGE SCALE GENOMIC DNA]</scope>
    <source>
        <strain evidence="6 7">2789STDY5834939</strain>
    </source>
</reference>
<evidence type="ECO:0000256" key="2">
    <source>
        <dbReference type="ARBA" id="ARBA00005695"/>
    </source>
</evidence>
<sequence>MTHRILALLAAVVLLFGGCRRTVVSDQQFDIAAQRAQASAPAQRQEQSEEPLTTLSLAYSVSDSLNPFLMKTQMNRMLIPLLYDSLTGVDKTWRPQNILAEEITVENKLCTVKLRSGIVFSDGSPLTGKDVIYSITTAMASDTDWKTTLQNISGCSVNDDGAVEIRLYSSDADFAALLSFPIVKEGTAADDYPVGVSKYFVLGTWGGSGVTLTRNPIYWNPQSVGSVETIRLANVSDPDALSFSLRTGDIDLMYSDLSDGDFTFSAASGVPVSLNSLVYIGVNGNRGLLSEAQFRQALSLAINRDELVAKAYMTHARATLYPFNPEFYRMEDLELSTPRELARAEELLAGMGLTQKDENGYRLRNGQPVTLRLLVNSENACRNAAATLLAEQLRQLGVQVTVESQSFTQYQASLSRRDYDLYIGETRLMDNMDFSVLLSGGALSYSTPYIESLSELYGSYRSTGAGIGTFCEAFAEQSPFIPLVFRQGQVSFNRSFDAQIVATEQNLFYNLSEW</sequence>
<dbReference type="GO" id="GO:1904680">
    <property type="term" value="F:peptide transmembrane transporter activity"/>
    <property type="evidence" value="ECO:0007669"/>
    <property type="project" value="TreeGrafter"/>
</dbReference>
<evidence type="ECO:0000256" key="1">
    <source>
        <dbReference type="ARBA" id="ARBA00004196"/>
    </source>
</evidence>
<dbReference type="SUPFAM" id="SSF53850">
    <property type="entry name" value="Periplasmic binding protein-like II"/>
    <property type="match status" value="1"/>
</dbReference>
<dbReference type="InterPro" id="IPR000914">
    <property type="entry name" value="SBP_5_dom"/>
</dbReference>
<dbReference type="PROSITE" id="PS51257">
    <property type="entry name" value="PROKAR_LIPOPROTEIN"/>
    <property type="match status" value="1"/>
</dbReference>
<evidence type="ECO:0000256" key="3">
    <source>
        <dbReference type="ARBA" id="ARBA00022448"/>
    </source>
</evidence>
<feature type="domain" description="Solute-binding protein family 5" evidence="5">
    <location>
        <begin position="97"/>
        <end position="425"/>
    </location>
</feature>
<dbReference type="Gene3D" id="3.40.190.10">
    <property type="entry name" value="Periplasmic binding protein-like II"/>
    <property type="match status" value="1"/>
</dbReference>
<dbReference type="PANTHER" id="PTHR30290">
    <property type="entry name" value="PERIPLASMIC BINDING COMPONENT OF ABC TRANSPORTER"/>
    <property type="match status" value="1"/>
</dbReference>
<name>A0A174NHT8_9FIRM</name>
<evidence type="ECO:0000256" key="4">
    <source>
        <dbReference type="ARBA" id="ARBA00022729"/>
    </source>
</evidence>
<dbReference type="Pfam" id="PF00496">
    <property type="entry name" value="SBP_bac_5"/>
    <property type="match status" value="1"/>
</dbReference>
<dbReference type="AlphaFoldDB" id="A0A174NHT8"/>
<dbReference type="PANTHER" id="PTHR30290:SF10">
    <property type="entry name" value="PERIPLASMIC OLIGOPEPTIDE-BINDING PROTEIN-RELATED"/>
    <property type="match status" value="1"/>
</dbReference>
<comment type="subcellular location">
    <subcellularLocation>
        <location evidence="1">Cell envelope</location>
    </subcellularLocation>
</comment>
<keyword evidence="4" id="KW-0732">Signal</keyword>
<dbReference type="GO" id="GO:0015833">
    <property type="term" value="P:peptide transport"/>
    <property type="evidence" value="ECO:0007669"/>
    <property type="project" value="TreeGrafter"/>
</dbReference>
<dbReference type="OrthoDB" id="9772924at2"/>
<evidence type="ECO:0000259" key="5">
    <source>
        <dbReference type="Pfam" id="PF00496"/>
    </source>
</evidence>
<evidence type="ECO:0000313" key="7">
    <source>
        <dbReference type="Proteomes" id="UP000095765"/>
    </source>
</evidence>
<keyword evidence="3" id="KW-0813">Transport</keyword>
<dbReference type="RefSeq" id="WP_055244322.1">
    <property type="nucleotide sequence ID" value="NZ_CZBE01000005.1"/>
</dbReference>
<dbReference type="Proteomes" id="UP000095765">
    <property type="component" value="Unassembled WGS sequence"/>
</dbReference>
<organism evidence="6 7">
    <name type="scientific">Anaerotruncus colihominis</name>
    <dbReference type="NCBI Taxonomy" id="169435"/>
    <lineage>
        <taxon>Bacteria</taxon>
        <taxon>Bacillati</taxon>
        <taxon>Bacillota</taxon>
        <taxon>Clostridia</taxon>
        <taxon>Eubacteriales</taxon>
        <taxon>Oscillospiraceae</taxon>
        <taxon>Anaerotruncus</taxon>
    </lineage>
</organism>
<proteinExistence type="inferred from homology"/>
<dbReference type="Gene3D" id="3.10.105.10">
    <property type="entry name" value="Dipeptide-binding Protein, Domain 3"/>
    <property type="match status" value="1"/>
</dbReference>
<dbReference type="CDD" id="cd08513">
    <property type="entry name" value="PBP2_thermophilic_Hb8_like"/>
    <property type="match status" value="1"/>
</dbReference>
<dbReference type="InterPro" id="IPR039424">
    <property type="entry name" value="SBP_5"/>
</dbReference>
<protein>
    <submittedName>
        <fullName evidence="6">Oligopeptide-binding protein AppA</fullName>
    </submittedName>
</protein>
<dbReference type="GO" id="GO:0030313">
    <property type="term" value="C:cell envelope"/>
    <property type="evidence" value="ECO:0007669"/>
    <property type="project" value="UniProtKB-SubCell"/>
</dbReference>
<comment type="similarity">
    <text evidence="2">Belongs to the bacterial solute-binding protein 5 family.</text>
</comment>
<dbReference type="EMBL" id="CZBE01000005">
    <property type="protein sequence ID" value="CUP46821.1"/>
    <property type="molecule type" value="Genomic_DNA"/>
</dbReference>
<accession>A0A174NHT8</accession>
<gene>
    <name evidence="6" type="primary">appA</name>
    <name evidence="6" type="ORF">ERS852551_00888</name>
</gene>
<evidence type="ECO:0000313" key="6">
    <source>
        <dbReference type="EMBL" id="CUP46821.1"/>
    </source>
</evidence>